<feature type="domain" description="SoHo" evidence="14">
    <location>
        <begin position="267"/>
        <end position="324"/>
    </location>
</feature>
<evidence type="ECO:0000313" key="16">
    <source>
        <dbReference type="Proteomes" id="UP000335636"/>
    </source>
</evidence>
<keyword evidence="10" id="KW-0472">Membrane</keyword>
<comment type="caution">
    <text evidence="15">The sequence shown here is derived from an EMBL/GenBank/DDBJ whole genome shotgun (WGS) entry which is preliminary data.</text>
</comment>
<proteinExistence type="predicted"/>
<dbReference type="InterPro" id="IPR035611">
    <property type="entry name" value="SORBS1_SH3_2"/>
</dbReference>
<dbReference type="GO" id="GO:0005634">
    <property type="term" value="C:nucleus"/>
    <property type="evidence" value="ECO:0007669"/>
    <property type="project" value="TreeGrafter"/>
</dbReference>
<feature type="domain" description="SH3" evidence="13">
    <location>
        <begin position="638"/>
        <end position="699"/>
    </location>
</feature>
<reference evidence="15" key="1">
    <citation type="submission" date="2019-04" db="EMBL/GenBank/DDBJ databases">
        <authorList>
            <person name="Alioto T."/>
            <person name="Alioto T."/>
        </authorList>
    </citation>
    <scope>NUCLEOTIDE SEQUENCE [LARGE SCALE GENOMIC DNA]</scope>
</reference>
<organism evidence="15 16">
    <name type="scientific">Marmota monax</name>
    <name type="common">Woodchuck</name>
    <dbReference type="NCBI Taxonomy" id="9995"/>
    <lineage>
        <taxon>Eukaryota</taxon>
        <taxon>Metazoa</taxon>
        <taxon>Chordata</taxon>
        <taxon>Craniata</taxon>
        <taxon>Vertebrata</taxon>
        <taxon>Euteleostomi</taxon>
        <taxon>Mammalia</taxon>
        <taxon>Eutheria</taxon>
        <taxon>Euarchontoglires</taxon>
        <taxon>Glires</taxon>
        <taxon>Rodentia</taxon>
        <taxon>Sciuromorpha</taxon>
        <taxon>Sciuridae</taxon>
        <taxon>Xerinae</taxon>
        <taxon>Marmotini</taxon>
        <taxon>Marmota</taxon>
    </lineage>
</organism>
<dbReference type="EMBL" id="CABDUW010000432">
    <property type="protein sequence ID" value="VTJ68489.1"/>
    <property type="molecule type" value="Genomic_DNA"/>
</dbReference>
<dbReference type="Gene3D" id="2.30.30.40">
    <property type="entry name" value="SH3 Domains"/>
    <property type="match status" value="3"/>
</dbReference>
<dbReference type="InterPro" id="IPR050384">
    <property type="entry name" value="Endophilin_SH3RF"/>
</dbReference>
<dbReference type="Pfam" id="PF00018">
    <property type="entry name" value="SH3_1"/>
    <property type="match status" value="1"/>
</dbReference>
<evidence type="ECO:0000313" key="15">
    <source>
        <dbReference type="EMBL" id="VTJ68489.1"/>
    </source>
</evidence>
<feature type="region of interest" description="Disordered" evidence="12">
    <location>
        <begin position="306"/>
        <end position="338"/>
    </location>
</feature>
<evidence type="ECO:0000256" key="9">
    <source>
        <dbReference type="ARBA" id="ARBA00022949"/>
    </source>
</evidence>
<feature type="region of interest" description="Disordered" evidence="12">
    <location>
        <begin position="463"/>
        <end position="487"/>
    </location>
</feature>
<dbReference type="Pfam" id="PF14604">
    <property type="entry name" value="SH3_9"/>
    <property type="match status" value="1"/>
</dbReference>
<keyword evidence="9" id="KW-0965">Cell junction</keyword>
<dbReference type="Pfam" id="PF07653">
    <property type="entry name" value="SH3_2"/>
    <property type="match status" value="1"/>
</dbReference>
<dbReference type="InterPro" id="IPR035606">
    <property type="entry name" value="SORBS1_SH3"/>
</dbReference>
<dbReference type="InterPro" id="IPR035610">
    <property type="entry name" value="SORBS1_SH3_1"/>
</dbReference>
<evidence type="ECO:0000256" key="8">
    <source>
        <dbReference type="ARBA" id="ARBA00022737"/>
    </source>
</evidence>
<dbReference type="PRINTS" id="PR00499">
    <property type="entry name" value="P67PHOX"/>
</dbReference>
<dbReference type="GO" id="GO:0005886">
    <property type="term" value="C:plasma membrane"/>
    <property type="evidence" value="ECO:0007669"/>
    <property type="project" value="UniProtKB-SubCell"/>
</dbReference>
<sequence>MSSECDGTSKAVVNGLAPGSNGQDKDMDPTKICTGKGAVTLRASSSYREIPSSSPVSPQETPQHEIKPDEWRLSSNADANGNAQPSSLAAKGYRSVHPSLPADKPQDATSSSPAQPERRPQHSQPASARGPLPPVSQTPPSLSPPPPLVPPAPEDLRRASEPNLPGAASSTGSSPLLNEVASSNTGADSQASTPASKPSSAYPPTTIVNPTIVLLQHNREQQKRLSSLSDPVSERSVGEQDSASAQEKPTSPVRAAEKRAKDDSRRVVKSAQDLSNVSMDEVGIPLRNTERSKDWYKTMFKQIHKLNRDDDSDLYSPRYSFSEDTKSPLSVPRSKSEMNYIDGEKVVKRSATLPLPTRSSSLKSSPERNDWEPPDKKVDTRKYRAEPKSIYEYQPGKSSVLTNEKMSSAVSPSLDISPEPPGYIYSSNFHAVKRESDGAPGDLTSLENERQIYKSVLEGGDIPLQGLSGLKRPSSSASTKDSESPRHFIPADYLESTEEFIRRRHDDKEKLLADQRRLKREQEEADIAARRHTGVIPTHHQFITNERFGDLLNIDDTAKRKSGSEMRPARAKFDFKAQTLKELPLQKGDIVYIYKQIDQNWYEGEHHGRVGIFPRTYIELLPPAEKAQPKKLTPVQVLEYGEAIAKFNFNGDTQVEMSFRKGERITLLRQVDENWYEGRIPGTSRQGIFPITYVDVIKRPLVKNPVDYIDLPYSSSPSRSATASPQQPQAQQRRVTPDRSQTSPDLFSYQALYSYVPQNDDELELRDGDIVDVMEKCDDGWFVGTSRRTRQFGTFPGNYVKPLYL</sequence>
<evidence type="ECO:0000256" key="5">
    <source>
        <dbReference type="ARBA" id="ARBA00022475"/>
    </source>
</evidence>
<feature type="domain" description="SH3" evidence="13">
    <location>
        <begin position="564"/>
        <end position="623"/>
    </location>
</feature>
<evidence type="ECO:0000259" key="14">
    <source>
        <dbReference type="PROSITE" id="PS50831"/>
    </source>
</evidence>
<evidence type="ECO:0000256" key="3">
    <source>
        <dbReference type="ARBA" id="ARBA00004496"/>
    </source>
</evidence>
<evidence type="ECO:0000256" key="11">
    <source>
        <dbReference type="PROSITE-ProRule" id="PRU00192"/>
    </source>
</evidence>
<dbReference type="GO" id="GO:0005925">
    <property type="term" value="C:focal adhesion"/>
    <property type="evidence" value="ECO:0007669"/>
    <property type="project" value="UniProtKB-SubCell"/>
</dbReference>
<dbReference type="PROSITE" id="PS50002">
    <property type="entry name" value="SH3"/>
    <property type="match status" value="3"/>
</dbReference>
<dbReference type="InterPro" id="IPR003127">
    <property type="entry name" value="SoHo_dom"/>
</dbReference>
<evidence type="ECO:0000256" key="6">
    <source>
        <dbReference type="ARBA" id="ARBA00022490"/>
    </source>
</evidence>
<feature type="domain" description="SH3" evidence="13">
    <location>
        <begin position="744"/>
        <end position="805"/>
    </location>
</feature>
<dbReference type="CDD" id="cd11916">
    <property type="entry name" value="SH3_Sorbs1_3"/>
    <property type="match status" value="1"/>
</dbReference>
<feature type="compositionally biased region" description="Basic and acidic residues" evidence="12">
    <location>
        <begin position="255"/>
        <end position="266"/>
    </location>
</feature>
<feature type="region of interest" description="Disordered" evidence="12">
    <location>
        <begin position="351"/>
        <end position="405"/>
    </location>
</feature>
<feature type="compositionally biased region" description="Polar residues" evidence="12">
    <location>
        <begin position="168"/>
        <end position="209"/>
    </location>
</feature>
<dbReference type="CDD" id="cd11922">
    <property type="entry name" value="SH3_Sorbs1_2"/>
    <property type="match status" value="1"/>
</dbReference>
<feature type="compositionally biased region" description="Low complexity" evidence="12">
    <location>
        <begin position="714"/>
        <end position="734"/>
    </location>
</feature>
<protein>
    <recommendedName>
        <fullName evidence="17">Sorbin and SH3 domain-containing protein 1</fullName>
    </recommendedName>
</protein>
<feature type="compositionally biased region" description="Polar residues" evidence="12">
    <location>
        <begin position="239"/>
        <end position="249"/>
    </location>
</feature>
<comment type="subcellular location">
    <subcellularLocation>
        <location evidence="2">Cell junction</location>
        <location evidence="2">Focal adhesion</location>
    </subcellularLocation>
    <subcellularLocation>
        <location evidence="1">Cell membrane</location>
    </subcellularLocation>
    <subcellularLocation>
        <location evidence="3">Cytoplasm</location>
    </subcellularLocation>
</comment>
<name>A0A5E4BHT0_MARMO</name>
<feature type="compositionally biased region" description="Polar residues" evidence="12">
    <location>
        <begin position="396"/>
        <end position="405"/>
    </location>
</feature>
<evidence type="ECO:0000256" key="10">
    <source>
        <dbReference type="ARBA" id="ARBA00023136"/>
    </source>
</evidence>
<dbReference type="AlphaFoldDB" id="A0A5E4BHT0"/>
<gene>
    <name evidence="15" type="ORF">MONAX_5E043525</name>
</gene>
<feature type="compositionally biased region" description="Polar residues" evidence="12">
    <location>
        <begin position="73"/>
        <end position="87"/>
    </location>
</feature>
<dbReference type="FunFam" id="2.30.30.40:FF:000004">
    <property type="entry name" value="Sorbin and SH3 domain-containing protein 1 isoform 2"/>
    <property type="match status" value="1"/>
</dbReference>
<dbReference type="PROSITE" id="PS50831">
    <property type="entry name" value="SOHO"/>
    <property type="match status" value="1"/>
</dbReference>
<dbReference type="Pfam" id="PF02208">
    <property type="entry name" value="Sorb"/>
    <property type="match status" value="1"/>
</dbReference>
<keyword evidence="7" id="KW-0597">Phosphoprotein</keyword>
<dbReference type="SMART" id="SM00326">
    <property type="entry name" value="SH3"/>
    <property type="match status" value="3"/>
</dbReference>
<dbReference type="PRINTS" id="PR00452">
    <property type="entry name" value="SH3DOMAIN"/>
</dbReference>
<keyword evidence="5" id="KW-1003">Cell membrane</keyword>
<keyword evidence="4 11" id="KW-0728">SH3 domain</keyword>
<keyword evidence="8" id="KW-0677">Repeat</keyword>
<evidence type="ECO:0008006" key="17">
    <source>
        <dbReference type="Google" id="ProtNLM"/>
    </source>
</evidence>
<evidence type="ECO:0000259" key="13">
    <source>
        <dbReference type="PROSITE" id="PS50002"/>
    </source>
</evidence>
<evidence type="ECO:0000256" key="2">
    <source>
        <dbReference type="ARBA" id="ARBA00004246"/>
    </source>
</evidence>
<dbReference type="GO" id="GO:0031589">
    <property type="term" value="P:cell-substrate adhesion"/>
    <property type="evidence" value="ECO:0007669"/>
    <property type="project" value="TreeGrafter"/>
</dbReference>
<dbReference type="PANTHER" id="PTHR14167">
    <property type="entry name" value="SH3 DOMAIN-CONTAINING"/>
    <property type="match status" value="1"/>
</dbReference>
<feature type="compositionally biased region" description="Basic and acidic residues" evidence="12">
    <location>
        <begin position="365"/>
        <end position="389"/>
    </location>
</feature>
<dbReference type="FunFam" id="2.30.30.40:FF:000003">
    <property type="entry name" value="Sorbin and SH3 domain-containing protein 1 isoform 2"/>
    <property type="match status" value="1"/>
</dbReference>
<accession>A0A5E4BHT0</accession>
<feature type="compositionally biased region" description="Low complexity" evidence="12">
    <location>
        <begin position="44"/>
        <end position="57"/>
    </location>
</feature>
<keyword evidence="16" id="KW-1185">Reference proteome</keyword>
<dbReference type="FunFam" id="2.30.30.40:FF:000001">
    <property type="entry name" value="Sorbin and SH3 domain-containing protein 1 isoform 2"/>
    <property type="match status" value="1"/>
</dbReference>
<keyword evidence="6" id="KW-0963">Cytoplasm</keyword>
<evidence type="ECO:0000256" key="4">
    <source>
        <dbReference type="ARBA" id="ARBA00022443"/>
    </source>
</evidence>
<dbReference type="GO" id="GO:0005737">
    <property type="term" value="C:cytoplasm"/>
    <property type="evidence" value="ECO:0007669"/>
    <property type="project" value="UniProtKB-SubCell"/>
</dbReference>
<feature type="region of interest" description="Disordered" evidence="12">
    <location>
        <begin position="1"/>
        <end position="277"/>
    </location>
</feature>
<dbReference type="PANTHER" id="PTHR14167:SF64">
    <property type="entry name" value="SORBIN AND SH3 DOMAIN-CONTAINING PROTEIN 1"/>
    <property type="match status" value="1"/>
</dbReference>
<dbReference type="SUPFAM" id="SSF50044">
    <property type="entry name" value="SH3-domain"/>
    <property type="match status" value="3"/>
</dbReference>
<feature type="region of interest" description="Disordered" evidence="12">
    <location>
        <begin position="713"/>
        <end position="743"/>
    </location>
</feature>
<evidence type="ECO:0000256" key="7">
    <source>
        <dbReference type="ARBA" id="ARBA00022553"/>
    </source>
</evidence>
<dbReference type="Proteomes" id="UP000335636">
    <property type="component" value="Unassembled WGS sequence"/>
</dbReference>
<evidence type="ECO:0000256" key="12">
    <source>
        <dbReference type="SAM" id="MobiDB-lite"/>
    </source>
</evidence>
<dbReference type="InterPro" id="IPR036028">
    <property type="entry name" value="SH3-like_dom_sf"/>
</dbReference>
<feature type="compositionally biased region" description="Basic and acidic residues" evidence="12">
    <location>
        <begin position="62"/>
        <end position="72"/>
    </location>
</feature>
<dbReference type="SMART" id="SM00459">
    <property type="entry name" value="Sorb"/>
    <property type="match status" value="1"/>
</dbReference>
<dbReference type="CDD" id="cd11919">
    <property type="entry name" value="SH3_Sorbs1_1"/>
    <property type="match status" value="1"/>
</dbReference>
<dbReference type="InterPro" id="IPR001452">
    <property type="entry name" value="SH3_domain"/>
</dbReference>
<feature type="compositionally biased region" description="Pro residues" evidence="12">
    <location>
        <begin position="131"/>
        <end position="153"/>
    </location>
</feature>
<evidence type="ECO:0000256" key="1">
    <source>
        <dbReference type="ARBA" id="ARBA00004236"/>
    </source>
</evidence>